<dbReference type="NCBIfam" id="TIGR03501">
    <property type="entry name" value="GlyGly_CTERM"/>
    <property type="match status" value="1"/>
</dbReference>
<keyword evidence="1" id="KW-0732">Signal</keyword>
<dbReference type="SUPFAM" id="SSF110296">
    <property type="entry name" value="Oligoxyloglucan reducing end-specific cellobiohydrolase"/>
    <property type="match status" value="1"/>
</dbReference>
<dbReference type="OrthoDB" id="6395565at2"/>
<dbReference type="AlphaFoldDB" id="A0A178JFT1"/>
<evidence type="ECO:0000313" key="5">
    <source>
        <dbReference type="Proteomes" id="UP001150001"/>
    </source>
</evidence>
<reference evidence="3 4" key="1">
    <citation type="submission" date="2016-03" db="EMBL/GenBank/DDBJ databases">
        <title>Draft genome sequence of the Vibrio tubiashii subs. europaeus.</title>
        <authorList>
            <person name="Spinard E."/>
            <person name="Dubert J."/>
            <person name="Nelson D.R."/>
            <person name="Barja J.L."/>
        </authorList>
    </citation>
    <scope>NUCLEOTIDE SEQUENCE [LARGE SCALE GENOMIC DNA]</scope>
    <source>
        <strain evidence="4">PP-638</strain>
        <strain evidence="3">PP2-638</strain>
    </source>
</reference>
<evidence type="ECO:0000256" key="1">
    <source>
        <dbReference type="SAM" id="SignalP"/>
    </source>
</evidence>
<dbReference type="InterPro" id="IPR020008">
    <property type="entry name" value="GlyGly_CTERM"/>
</dbReference>
<organism evidence="3 4">
    <name type="scientific">Vibrio europaeus</name>
    <dbReference type="NCBI Taxonomy" id="300876"/>
    <lineage>
        <taxon>Bacteria</taxon>
        <taxon>Pseudomonadati</taxon>
        <taxon>Pseudomonadota</taxon>
        <taxon>Gammaproteobacteria</taxon>
        <taxon>Vibrionales</taxon>
        <taxon>Vibrionaceae</taxon>
        <taxon>Vibrio</taxon>
        <taxon>Vibrio oreintalis group</taxon>
    </lineage>
</organism>
<name>A0A178JFT1_9VIBR</name>
<dbReference type="EMBL" id="LUAX01000001">
    <property type="protein sequence ID" value="OAN00349.1"/>
    <property type="molecule type" value="Genomic_DNA"/>
</dbReference>
<dbReference type="EMBL" id="JAPFIT010000030">
    <property type="protein sequence ID" value="MDC5742775.1"/>
    <property type="molecule type" value="Genomic_DNA"/>
</dbReference>
<reference evidence="2" key="2">
    <citation type="submission" date="2022-11" db="EMBL/GenBank/DDBJ databases">
        <title>Role of the vibriolysin VemA secreted by the emergent pathogen Vibrio europaeus in the colonization of Manila clam mucus.</title>
        <authorList>
            <person name="Martinez C."/>
            <person name="Rodriguez S."/>
            <person name="Vences A."/>
            <person name="Barja J.L."/>
            <person name="Toranzo A.E."/>
            <person name="Dubert J."/>
        </authorList>
    </citation>
    <scope>NUCLEOTIDE SEQUENCE</scope>
    <source>
        <strain evidence="2">3454</strain>
    </source>
</reference>
<proteinExistence type="predicted"/>
<protein>
    <submittedName>
        <fullName evidence="2">DUF3466 family protein</fullName>
    </submittedName>
</protein>
<dbReference type="Proteomes" id="UP000094761">
    <property type="component" value="Unassembled WGS sequence"/>
</dbReference>
<feature type="signal peptide" evidence="1">
    <location>
        <begin position="1"/>
        <end position="23"/>
    </location>
</feature>
<dbReference type="InterPro" id="IPR022562">
    <property type="entry name" value="DUF3466"/>
</dbReference>
<dbReference type="RefSeq" id="WP_069666287.1">
    <property type="nucleotide sequence ID" value="NZ_JAPFIM010000024.1"/>
</dbReference>
<dbReference type="Pfam" id="PF11949">
    <property type="entry name" value="DUF3466"/>
    <property type="match status" value="1"/>
</dbReference>
<feature type="chain" id="PRO_5044550735" evidence="1">
    <location>
        <begin position="24"/>
        <end position="554"/>
    </location>
</feature>
<comment type="caution">
    <text evidence="3">The sequence shown here is derived from an EMBL/GenBank/DDBJ whole genome shotgun (WGS) entry which is preliminary data.</text>
</comment>
<evidence type="ECO:0000313" key="3">
    <source>
        <dbReference type="EMBL" id="OAN00349.1"/>
    </source>
</evidence>
<evidence type="ECO:0000313" key="2">
    <source>
        <dbReference type="EMBL" id="MDC5742775.1"/>
    </source>
</evidence>
<accession>A0A178JFT1</accession>
<keyword evidence="5" id="KW-1185">Reference proteome</keyword>
<evidence type="ECO:0000313" key="4">
    <source>
        <dbReference type="Proteomes" id="UP000094761"/>
    </source>
</evidence>
<gene>
    <name evidence="3" type="ORF">AZ468_04275</name>
    <name evidence="2" type="ORF">OPW20_22215</name>
</gene>
<dbReference type="Proteomes" id="UP001150001">
    <property type="component" value="Unassembled WGS sequence"/>
</dbReference>
<dbReference type="GeneID" id="78074900"/>
<sequence>MSSKIFKISAVATTIAASFAANAALYDVYLEAPEGTSTNLLTYGVAISPETVKSGTNTCWDEACDKTTSIMATEVKRYREGFNYRDEAPFFLPFGWDYLDDNWDGFKRYCRDYLGYADTLCENWATAQYTNGYAREQGGNYDSSIAYLDVNRNGTATEVQSQNAVVNSVIDDGSIKAVGSTQDSTVTSYRSLKGFVGATDFTTSDTEIISANYWTQKTLTAGTFTVGSIVRDNVEVNNKIISTSKPTIWRNSAPLSTEINWQGNRTENGNSKAQGSVRDIIEDSATPTTLYAVGYTSDNEVRLKAAVFKSTDSGSTWSTGTLVDGFPFATEEYVNQTLQAVNNNKKAIGTAKLRRALNGAYSNTLFYVPDVSVATPKYTEFSGSIFFEGANGLAGNINNHNDVVGTVDFETHAETNGKPRAQRAFITNLGTAPGTVPGSAAPIGGQARYLDDLTNGSASTDNNQFRIIQAADINDAGVIAATAYYCAGGFDSTAIDAKCTAGASLAGVKLVPISGRTANDITPRPVTQTTVERQGGSLGILVLTVLGLLGFRRK</sequence>